<dbReference type="OrthoDB" id="9785707at2"/>
<feature type="domain" description="Smf/DprA SLOG" evidence="2">
    <location>
        <begin position="80"/>
        <end position="285"/>
    </location>
</feature>
<dbReference type="InterPro" id="IPR010994">
    <property type="entry name" value="RuvA_2-like"/>
</dbReference>
<dbReference type="SUPFAM" id="SSF47781">
    <property type="entry name" value="RuvA domain 2-like"/>
    <property type="match status" value="1"/>
</dbReference>
<reference evidence="4 5" key="1">
    <citation type="submission" date="2018-06" db="EMBL/GenBank/DDBJ databases">
        <title>Chryseolinea flavus sp. nov., a member of the phylum Bacteroidetes isolated from soil.</title>
        <authorList>
            <person name="Li Y."/>
            <person name="Wang J."/>
        </authorList>
    </citation>
    <scope>NUCLEOTIDE SEQUENCE [LARGE SCALE GENOMIC DNA]</scope>
    <source>
        <strain evidence="4 5">SDU1-6</strain>
    </source>
</reference>
<evidence type="ECO:0000313" key="4">
    <source>
        <dbReference type="EMBL" id="RAV97938.1"/>
    </source>
</evidence>
<evidence type="ECO:0000313" key="5">
    <source>
        <dbReference type="Proteomes" id="UP000251889"/>
    </source>
</evidence>
<dbReference type="PANTHER" id="PTHR43022">
    <property type="entry name" value="PROTEIN SMF"/>
    <property type="match status" value="1"/>
</dbReference>
<accession>A0A364XUJ8</accession>
<dbReference type="NCBIfam" id="TIGR00732">
    <property type="entry name" value="dprA"/>
    <property type="match status" value="1"/>
</dbReference>
<evidence type="ECO:0000256" key="1">
    <source>
        <dbReference type="ARBA" id="ARBA00006525"/>
    </source>
</evidence>
<dbReference type="InterPro" id="IPR041614">
    <property type="entry name" value="DprA_WH"/>
</dbReference>
<dbReference type="Proteomes" id="UP000251889">
    <property type="component" value="Unassembled WGS sequence"/>
</dbReference>
<gene>
    <name evidence="4" type="primary">dprA</name>
    <name evidence="4" type="ORF">DQQ10_26060</name>
</gene>
<evidence type="ECO:0000259" key="3">
    <source>
        <dbReference type="Pfam" id="PF17782"/>
    </source>
</evidence>
<proteinExistence type="inferred from homology"/>
<dbReference type="InterPro" id="IPR057666">
    <property type="entry name" value="DrpA_SLOG"/>
</dbReference>
<comment type="caution">
    <text evidence="4">The sequence shown here is derived from an EMBL/GenBank/DDBJ whole genome shotgun (WGS) entry which is preliminary data.</text>
</comment>
<dbReference type="GO" id="GO:0009294">
    <property type="term" value="P:DNA-mediated transformation"/>
    <property type="evidence" value="ECO:0007669"/>
    <property type="project" value="InterPro"/>
</dbReference>
<evidence type="ECO:0000259" key="2">
    <source>
        <dbReference type="Pfam" id="PF02481"/>
    </source>
</evidence>
<dbReference type="Pfam" id="PF02481">
    <property type="entry name" value="DNA_processg_A"/>
    <property type="match status" value="1"/>
</dbReference>
<protein>
    <submittedName>
        <fullName evidence="4">DNA-protecting protein DprA</fullName>
    </submittedName>
</protein>
<dbReference type="EMBL" id="QMFY01000024">
    <property type="protein sequence ID" value="RAV97938.1"/>
    <property type="molecule type" value="Genomic_DNA"/>
</dbReference>
<keyword evidence="5" id="KW-1185">Reference proteome</keyword>
<comment type="similarity">
    <text evidence="1">Belongs to the DprA/Smf family.</text>
</comment>
<dbReference type="Pfam" id="PF17782">
    <property type="entry name" value="WHD_DprA"/>
    <property type="match status" value="1"/>
</dbReference>
<dbReference type="InterPro" id="IPR003488">
    <property type="entry name" value="DprA"/>
</dbReference>
<dbReference type="PANTHER" id="PTHR43022:SF1">
    <property type="entry name" value="PROTEIN SMF"/>
    <property type="match status" value="1"/>
</dbReference>
<dbReference type="SUPFAM" id="SSF102405">
    <property type="entry name" value="MCP/YpsA-like"/>
    <property type="match status" value="1"/>
</dbReference>
<organism evidence="4 5">
    <name type="scientific">Pseudochryseolinea flava</name>
    <dbReference type="NCBI Taxonomy" id="2059302"/>
    <lineage>
        <taxon>Bacteria</taxon>
        <taxon>Pseudomonadati</taxon>
        <taxon>Bacteroidota</taxon>
        <taxon>Cytophagia</taxon>
        <taxon>Cytophagales</taxon>
        <taxon>Fulvivirgaceae</taxon>
        <taxon>Pseudochryseolinea</taxon>
    </lineage>
</organism>
<dbReference type="InterPro" id="IPR036388">
    <property type="entry name" value="WH-like_DNA-bd_sf"/>
</dbReference>
<dbReference type="AlphaFoldDB" id="A0A364XUJ8"/>
<dbReference type="Gene3D" id="1.10.10.10">
    <property type="entry name" value="Winged helix-like DNA-binding domain superfamily/Winged helix DNA-binding domain"/>
    <property type="match status" value="1"/>
</dbReference>
<dbReference type="Gene3D" id="3.40.50.450">
    <property type="match status" value="1"/>
</dbReference>
<feature type="domain" description="DprA winged helix" evidence="3">
    <location>
        <begin position="309"/>
        <end position="361"/>
    </location>
</feature>
<name>A0A364XUJ8_9BACT</name>
<dbReference type="RefSeq" id="WP_112749884.1">
    <property type="nucleotide sequence ID" value="NZ_QMFY01000024.1"/>
</dbReference>
<sequence>MNQNRLALLALHAIPGIGDVTLRQLISYAGNAENVFKTPKGKLLKIPGIGRITAEAIRTGNTFKQAEKELTKAEKDDVQILLFTDTNYPSRLKQVPDAPCILYVKGNVDFENPKTVGIVGTRKATDYGRNCVEDLIIGLKEHKPLIVSGLAYGIDIQAHKQAVKHNLPTIGVMGSGVDVIYPPAHQETAKKMLHLGGLVTENSFGTKPDAHNFPARNRIIAALSDALIVVEAAEKGGALITADISNSYNKDVFAFPGNIGQSYSTGCNNLIKSNKAYMITDVKDLEYLMNWDLNEPTKKNHFNIGEDFSDEERSIVQILQSNNNQLMIDELGWRSNINISKLASILLTLEFKGIVNALPGKIYKLKL</sequence>